<reference evidence="2 3" key="1">
    <citation type="journal article" date="2019" name="Gigascience">
        <title>Whole-genome sequence of the oriental lung fluke Paragonimus westermani.</title>
        <authorList>
            <person name="Oey H."/>
            <person name="Zakrzewski M."/>
            <person name="Narain K."/>
            <person name="Devi K.R."/>
            <person name="Agatsuma T."/>
            <person name="Nawaratna S."/>
            <person name="Gobert G.N."/>
            <person name="Jones M.K."/>
            <person name="Ragan M.A."/>
            <person name="McManus D.P."/>
            <person name="Krause L."/>
        </authorList>
    </citation>
    <scope>NUCLEOTIDE SEQUENCE [LARGE SCALE GENOMIC DNA]</scope>
    <source>
        <strain evidence="2 3">IND2009</strain>
    </source>
</reference>
<organism evidence="2 3">
    <name type="scientific">Paragonimus westermani</name>
    <dbReference type="NCBI Taxonomy" id="34504"/>
    <lineage>
        <taxon>Eukaryota</taxon>
        <taxon>Metazoa</taxon>
        <taxon>Spiralia</taxon>
        <taxon>Lophotrochozoa</taxon>
        <taxon>Platyhelminthes</taxon>
        <taxon>Trematoda</taxon>
        <taxon>Digenea</taxon>
        <taxon>Plagiorchiida</taxon>
        <taxon>Troglotremata</taxon>
        <taxon>Troglotrematidae</taxon>
        <taxon>Paragonimus</taxon>
    </lineage>
</organism>
<feature type="non-terminal residue" evidence="2">
    <location>
        <position position="1"/>
    </location>
</feature>
<comment type="caution">
    <text evidence="2">The sequence shown here is derived from an EMBL/GenBank/DDBJ whole genome shotgun (WGS) entry which is preliminary data.</text>
</comment>
<keyword evidence="1" id="KW-1133">Transmembrane helix</keyword>
<gene>
    <name evidence="2" type="ORF">DEA37_0013915</name>
</gene>
<dbReference type="AlphaFoldDB" id="A0A5J4P0B0"/>
<feature type="transmembrane region" description="Helical" evidence="1">
    <location>
        <begin position="258"/>
        <end position="276"/>
    </location>
</feature>
<evidence type="ECO:0000256" key="1">
    <source>
        <dbReference type="SAM" id="Phobius"/>
    </source>
</evidence>
<dbReference type="EMBL" id="QNGE01000214">
    <property type="protein sequence ID" value="KAA3681375.1"/>
    <property type="molecule type" value="Genomic_DNA"/>
</dbReference>
<keyword evidence="3" id="KW-1185">Reference proteome</keyword>
<evidence type="ECO:0000313" key="3">
    <source>
        <dbReference type="Proteomes" id="UP000324629"/>
    </source>
</evidence>
<keyword evidence="1" id="KW-0472">Membrane</keyword>
<keyword evidence="1" id="KW-0812">Transmembrane</keyword>
<protein>
    <submittedName>
        <fullName evidence="2">Uncharacterized protein</fullName>
    </submittedName>
</protein>
<feature type="transmembrane region" description="Helical" evidence="1">
    <location>
        <begin position="65"/>
        <end position="86"/>
    </location>
</feature>
<dbReference type="Proteomes" id="UP000324629">
    <property type="component" value="Unassembled WGS sequence"/>
</dbReference>
<proteinExistence type="predicted"/>
<name>A0A5J4P0B0_9TREM</name>
<evidence type="ECO:0000313" key="2">
    <source>
        <dbReference type="EMBL" id="KAA3681375.1"/>
    </source>
</evidence>
<accession>A0A5J4P0B0</accession>
<sequence>YFKRLFDVLSDKRRFYSRDYSTMFVQGRIDRLDKTRLSRFATHASGSSGSRATIYMHKAYLEQTILILNAISLLVCLGSFAVVPFLEIQLFTRNSTECKIENDIRCFVLNTTIKWSAYSFSAGGYYLLPLLNHAINYTEENTSLPVMITDAMKDLQMKWTKYQTIWPLDLICCLNAVLLDFIRRFRRMKRLIYDSAPMFCMSLMLFATAFIRAVETFFYYNFLIGVSDLLNQVNSSIDIRANELPPHRFTLAPPKLQFTLAIIGLFASVLDITLILDYMDPA</sequence>
<feature type="transmembrane region" description="Helical" evidence="1">
    <location>
        <begin position="164"/>
        <end position="182"/>
    </location>
</feature>
<feature type="transmembrane region" description="Helical" evidence="1">
    <location>
        <begin position="191"/>
        <end position="211"/>
    </location>
</feature>